<name>A0A921DSB8_9BACT</name>
<dbReference type="PANTHER" id="PTHR43742">
    <property type="entry name" value="TRIMETHYLAMINE-N-OXIDE REDUCTASE"/>
    <property type="match status" value="1"/>
</dbReference>
<evidence type="ECO:0000256" key="3">
    <source>
        <dbReference type="ARBA" id="ARBA00011771"/>
    </source>
</evidence>
<protein>
    <submittedName>
        <fullName evidence="11">Molybdopterin-dependent oxidoreductase</fullName>
    </submittedName>
</protein>
<dbReference type="InterPro" id="IPR019546">
    <property type="entry name" value="TAT_signal_bac_arc"/>
</dbReference>
<gene>
    <name evidence="11" type="ORF">K8W16_10190</name>
</gene>
<organism evidence="11 12">
    <name type="scientific">Mailhella massiliensis</name>
    <dbReference type="NCBI Taxonomy" id="1903261"/>
    <lineage>
        <taxon>Bacteria</taxon>
        <taxon>Pseudomonadati</taxon>
        <taxon>Thermodesulfobacteriota</taxon>
        <taxon>Desulfovibrionia</taxon>
        <taxon>Desulfovibrionales</taxon>
        <taxon>Desulfovibrionaceae</taxon>
        <taxon>Mailhella</taxon>
    </lineage>
</organism>
<dbReference type="Proteomes" id="UP000698963">
    <property type="component" value="Unassembled WGS sequence"/>
</dbReference>
<evidence type="ECO:0000256" key="4">
    <source>
        <dbReference type="ARBA" id="ARBA00022723"/>
    </source>
</evidence>
<evidence type="ECO:0000256" key="7">
    <source>
        <dbReference type="ARBA" id="ARBA00023004"/>
    </source>
</evidence>
<dbReference type="EMBL" id="DYZA01000207">
    <property type="protein sequence ID" value="HJD97998.1"/>
    <property type="molecule type" value="Genomic_DNA"/>
</dbReference>
<dbReference type="Gene3D" id="3.40.228.10">
    <property type="entry name" value="Dimethylsulfoxide Reductase, domain 2"/>
    <property type="match status" value="1"/>
</dbReference>
<comment type="subunit">
    <text evidence="3">Heterodimer of a large and a small subunit.</text>
</comment>
<dbReference type="PANTHER" id="PTHR43742:SF2">
    <property type="entry name" value="ASSIMILATORY NITRATE REDUCTASE CATALYTIC SUBUNIT"/>
    <property type="match status" value="1"/>
</dbReference>
<dbReference type="SMART" id="SM00926">
    <property type="entry name" value="Molybdop_Fe4S4"/>
    <property type="match status" value="1"/>
</dbReference>
<dbReference type="Pfam" id="PF01568">
    <property type="entry name" value="Molydop_binding"/>
    <property type="match status" value="1"/>
</dbReference>
<dbReference type="PROSITE" id="PS51318">
    <property type="entry name" value="TAT"/>
    <property type="match status" value="1"/>
</dbReference>
<evidence type="ECO:0000256" key="1">
    <source>
        <dbReference type="ARBA" id="ARBA00004418"/>
    </source>
</evidence>
<dbReference type="NCBIfam" id="TIGR01409">
    <property type="entry name" value="TAT_signal_seq"/>
    <property type="match status" value="1"/>
</dbReference>
<dbReference type="InterPro" id="IPR009010">
    <property type="entry name" value="Asp_de-COase-like_dom_sf"/>
</dbReference>
<feature type="domain" description="4Fe-4S Mo/W bis-MGD-type" evidence="10">
    <location>
        <begin position="43"/>
        <end position="99"/>
    </location>
</feature>
<reference evidence="11" key="1">
    <citation type="journal article" date="2021" name="PeerJ">
        <title>Extensive microbial diversity within the chicken gut microbiome revealed by metagenomics and culture.</title>
        <authorList>
            <person name="Gilroy R."/>
            <person name="Ravi A."/>
            <person name="Getino M."/>
            <person name="Pursley I."/>
            <person name="Horton D.L."/>
            <person name="Alikhan N.F."/>
            <person name="Baker D."/>
            <person name="Gharbi K."/>
            <person name="Hall N."/>
            <person name="Watson M."/>
            <person name="Adriaenssens E.M."/>
            <person name="Foster-Nyarko E."/>
            <person name="Jarju S."/>
            <person name="Secka A."/>
            <person name="Antonio M."/>
            <person name="Oren A."/>
            <person name="Chaudhuri R.R."/>
            <person name="La Ragione R."/>
            <person name="Hildebrand F."/>
            <person name="Pallen M.J."/>
        </authorList>
    </citation>
    <scope>NUCLEOTIDE SEQUENCE</scope>
    <source>
        <strain evidence="11">ChiGjej2B2-19336</strain>
    </source>
</reference>
<dbReference type="GO" id="GO:0046872">
    <property type="term" value="F:metal ion binding"/>
    <property type="evidence" value="ECO:0007669"/>
    <property type="project" value="UniProtKB-KW"/>
</dbReference>
<dbReference type="Pfam" id="PF00384">
    <property type="entry name" value="Molybdopterin"/>
    <property type="match status" value="1"/>
</dbReference>
<evidence type="ECO:0000256" key="6">
    <source>
        <dbReference type="ARBA" id="ARBA00023002"/>
    </source>
</evidence>
<evidence type="ECO:0000256" key="2">
    <source>
        <dbReference type="ARBA" id="ARBA00010312"/>
    </source>
</evidence>
<dbReference type="SUPFAM" id="SSF50692">
    <property type="entry name" value="ADC-like"/>
    <property type="match status" value="1"/>
</dbReference>
<dbReference type="CDD" id="cd00368">
    <property type="entry name" value="Molybdopterin-Binding"/>
    <property type="match status" value="1"/>
</dbReference>
<dbReference type="Gene3D" id="3.30.200.210">
    <property type="match status" value="1"/>
</dbReference>
<dbReference type="GO" id="GO:0051536">
    <property type="term" value="F:iron-sulfur cluster binding"/>
    <property type="evidence" value="ECO:0007669"/>
    <property type="project" value="UniProtKB-KW"/>
</dbReference>
<evidence type="ECO:0000256" key="5">
    <source>
        <dbReference type="ARBA" id="ARBA00022729"/>
    </source>
</evidence>
<sequence>MPDAYSRRNFLKLSAALVAGGAAIANPSQARAIGYVPPKGGPVTEVKGYCPFCQVRCTYTARVQDGKILNITGDKENHWTGGAMCPKGMSILELMDSPFRITEPMYHEPDGSWRRISYQEAVDMVVERMKAVRDKYGEKGGNRVALTMPLWDCFESEVAALMTLRTVGCVQAMPPGETCVSTASNMLGLMLGVNSGSTQVDELPKAETVILWGANVNDLYPPYTRWLKAAREAGTKIIYIDPRKTRTSIWCDNQLRPQPGTDGVLALGAIHYILEKGAYAEERARFQIEDFENLAPQTEKFTLEHVQSITGLSREELVAFYDTVASSRKTIVWIGGSLSRQTNGITTDRSIILMQALRDNLIGEGKGMLTFQSGKPGGGEELVDHYFGENHTPKMNFRRLRMAMEKKNLDILFLNSSYRRNPDALGVRKAIQKVPFVVHMGFFLDEESEVSTLFIPATFGPESQGCGYGNENQVAWREKIVEAPGSCVPAWQFYRDIGLKMDPEHYPNFKDPEEICRMMQKEVPSWKGITMERMRSSATVTWPLYAEGDEERKGTVFTEGKLLTATGKMTVVDRVFGGINRWDYPKGHPKSKDGKKDFPLILTQGKQLWHWQQTLTNFARSMAQFSNGRFVQVNPKTAQELGLKQRDRVMLETTMGGIEAWVDITDNVLPGAVFTPANCCRTTPLKENQSESICDILPNYWDRISAQHNCTGCRLRKI</sequence>
<dbReference type="AlphaFoldDB" id="A0A921DSB8"/>
<evidence type="ECO:0000313" key="11">
    <source>
        <dbReference type="EMBL" id="HJD97998.1"/>
    </source>
</evidence>
<dbReference type="Gene3D" id="3.40.50.740">
    <property type="match status" value="1"/>
</dbReference>
<evidence type="ECO:0000256" key="9">
    <source>
        <dbReference type="SAM" id="SignalP"/>
    </source>
</evidence>
<dbReference type="PROSITE" id="PS51669">
    <property type="entry name" value="4FE4S_MOW_BIS_MGD"/>
    <property type="match status" value="1"/>
</dbReference>
<keyword evidence="6" id="KW-0560">Oxidoreductase</keyword>
<dbReference type="GO" id="GO:0016491">
    <property type="term" value="F:oxidoreductase activity"/>
    <property type="evidence" value="ECO:0007669"/>
    <property type="project" value="UniProtKB-KW"/>
</dbReference>
<dbReference type="InterPro" id="IPR006656">
    <property type="entry name" value="Mopterin_OxRdtase"/>
</dbReference>
<dbReference type="GO" id="GO:0043546">
    <property type="term" value="F:molybdopterin cofactor binding"/>
    <property type="evidence" value="ECO:0007669"/>
    <property type="project" value="InterPro"/>
</dbReference>
<evidence type="ECO:0000259" key="10">
    <source>
        <dbReference type="PROSITE" id="PS51669"/>
    </source>
</evidence>
<dbReference type="InterPro" id="IPR050612">
    <property type="entry name" value="Prok_Mopterin_Oxidored"/>
</dbReference>
<dbReference type="InterPro" id="IPR006657">
    <property type="entry name" value="MoPterin_dinucl-bd_dom"/>
</dbReference>
<dbReference type="InterPro" id="IPR006311">
    <property type="entry name" value="TAT_signal"/>
</dbReference>
<accession>A0A921DSB8</accession>
<proteinExistence type="inferred from homology"/>
<dbReference type="Gene3D" id="2.40.40.20">
    <property type="match status" value="1"/>
</dbReference>
<dbReference type="InterPro" id="IPR006963">
    <property type="entry name" value="Mopterin_OxRdtase_4Fe-4S_dom"/>
</dbReference>
<comment type="similarity">
    <text evidence="2">Belongs to the prokaryotic molybdopterin-containing oxidoreductase family.</text>
</comment>
<reference evidence="11" key="2">
    <citation type="submission" date="2021-09" db="EMBL/GenBank/DDBJ databases">
        <authorList>
            <person name="Gilroy R."/>
        </authorList>
    </citation>
    <scope>NUCLEOTIDE SEQUENCE</scope>
    <source>
        <strain evidence="11">ChiGjej2B2-19336</strain>
    </source>
</reference>
<keyword evidence="4" id="KW-0479">Metal-binding</keyword>
<dbReference type="Pfam" id="PF04879">
    <property type="entry name" value="Molybdop_Fe4S4"/>
    <property type="match status" value="1"/>
</dbReference>
<feature type="signal peptide" evidence="9">
    <location>
        <begin position="1"/>
        <end position="30"/>
    </location>
</feature>
<dbReference type="RefSeq" id="WP_304123274.1">
    <property type="nucleotide sequence ID" value="NZ_DYZA01000207.1"/>
</dbReference>
<comment type="caution">
    <text evidence="11">The sequence shown here is derived from an EMBL/GenBank/DDBJ whole genome shotgun (WGS) entry which is preliminary data.</text>
</comment>
<feature type="chain" id="PRO_5038128330" evidence="9">
    <location>
        <begin position="31"/>
        <end position="718"/>
    </location>
</feature>
<dbReference type="GO" id="GO:0042597">
    <property type="term" value="C:periplasmic space"/>
    <property type="evidence" value="ECO:0007669"/>
    <property type="project" value="UniProtKB-SubCell"/>
</dbReference>
<keyword evidence="5 9" id="KW-0732">Signal</keyword>
<evidence type="ECO:0000313" key="12">
    <source>
        <dbReference type="Proteomes" id="UP000698963"/>
    </source>
</evidence>
<evidence type="ECO:0000256" key="8">
    <source>
        <dbReference type="ARBA" id="ARBA00023014"/>
    </source>
</evidence>
<keyword evidence="8" id="KW-0411">Iron-sulfur</keyword>
<keyword evidence="7" id="KW-0408">Iron</keyword>
<dbReference type="SUPFAM" id="SSF53706">
    <property type="entry name" value="Formate dehydrogenase/DMSO reductase, domains 1-3"/>
    <property type="match status" value="1"/>
</dbReference>
<comment type="subcellular location">
    <subcellularLocation>
        <location evidence="1">Periplasm</location>
    </subcellularLocation>
</comment>